<dbReference type="EMBL" id="OX596099">
    <property type="protein sequence ID" value="CAM9677863.1"/>
    <property type="molecule type" value="Genomic_DNA"/>
</dbReference>
<proteinExistence type="predicted"/>
<reference evidence="1" key="1">
    <citation type="submission" date="2023-05" db="EMBL/GenBank/DDBJ databases">
        <authorList>
            <consortium name="ELIXIR-Norway"/>
        </authorList>
    </citation>
    <scope>NUCLEOTIDE SEQUENCE</scope>
</reference>
<name>A0AC59YGD9_RANTA</name>
<evidence type="ECO:0000313" key="2">
    <source>
        <dbReference type="Proteomes" id="UP001162501"/>
    </source>
</evidence>
<evidence type="ECO:0000313" key="1">
    <source>
        <dbReference type="EMBL" id="CAM9677863.1"/>
    </source>
</evidence>
<protein>
    <submittedName>
        <fullName evidence="1">Uncharacterized protein</fullName>
    </submittedName>
</protein>
<dbReference type="Proteomes" id="UP001162501">
    <property type="component" value="Chromosome 15"/>
</dbReference>
<reference evidence="1" key="2">
    <citation type="submission" date="2025-03" db="EMBL/GenBank/DDBJ databases">
        <authorList>
            <consortium name="ELIXIR-Norway"/>
            <consortium name="Elixir Norway"/>
        </authorList>
    </citation>
    <scope>NUCLEOTIDE SEQUENCE</scope>
</reference>
<organism evidence="1 2">
    <name type="scientific">Rangifer tarandus platyrhynchus</name>
    <name type="common">Svalbard reindeer</name>
    <dbReference type="NCBI Taxonomy" id="3082113"/>
    <lineage>
        <taxon>Eukaryota</taxon>
        <taxon>Metazoa</taxon>
        <taxon>Chordata</taxon>
        <taxon>Craniata</taxon>
        <taxon>Vertebrata</taxon>
        <taxon>Euteleostomi</taxon>
        <taxon>Mammalia</taxon>
        <taxon>Eutheria</taxon>
        <taxon>Laurasiatheria</taxon>
        <taxon>Artiodactyla</taxon>
        <taxon>Ruminantia</taxon>
        <taxon>Pecora</taxon>
        <taxon>Cervidae</taxon>
        <taxon>Odocoileinae</taxon>
        <taxon>Rangifer</taxon>
    </lineage>
</organism>
<gene>
    <name evidence="1" type="ORF">MRATA1EN22A_LOCUS5893</name>
</gene>
<accession>A0AC59YGD9</accession>
<sequence length="127" mass="13949">MRTVHPHPPQLPPLELCRLGPSSPPLRLGRPDRAPQHQCPRDPVIPEEETMAGESEAALATAAGVRCARHTQGELGDSPENHRELDYVKGIDSALLGLEHHWFLHSIFATSGLEPESVLQSYLVLVN</sequence>